<keyword evidence="4 8" id="KW-1003">Cell membrane</keyword>
<feature type="transmembrane region" description="Helical" evidence="8">
    <location>
        <begin position="140"/>
        <end position="166"/>
    </location>
</feature>
<feature type="transmembrane region" description="Helical" evidence="8">
    <location>
        <begin position="231"/>
        <end position="250"/>
    </location>
</feature>
<organism evidence="9 10">
    <name type="scientific">Lentzea tibetensis</name>
    <dbReference type="NCBI Taxonomy" id="2591470"/>
    <lineage>
        <taxon>Bacteria</taxon>
        <taxon>Bacillati</taxon>
        <taxon>Actinomycetota</taxon>
        <taxon>Actinomycetes</taxon>
        <taxon>Pseudonocardiales</taxon>
        <taxon>Pseudonocardiaceae</taxon>
        <taxon>Lentzea</taxon>
    </lineage>
</organism>
<evidence type="ECO:0000313" key="10">
    <source>
        <dbReference type="Proteomes" id="UP000316639"/>
    </source>
</evidence>
<keyword evidence="3" id="KW-0813">Transport</keyword>
<evidence type="ECO:0000256" key="3">
    <source>
        <dbReference type="ARBA" id="ARBA00022448"/>
    </source>
</evidence>
<comment type="caution">
    <text evidence="9">The sequence shown here is derived from an EMBL/GenBank/DDBJ whole genome shotgun (WGS) entry which is preliminary data.</text>
</comment>
<dbReference type="Proteomes" id="UP000316639">
    <property type="component" value="Unassembled WGS sequence"/>
</dbReference>
<evidence type="ECO:0000256" key="2">
    <source>
        <dbReference type="ARBA" id="ARBA00009142"/>
    </source>
</evidence>
<evidence type="ECO:0000256" key="6">
    <source>
        <dbReference type="ARBA" id="ARBA00022989"/>
    </source>
</evidence>
<protein>
    <recommendedName>
        <fullName evidence="8">Probable membrane transporter protein</fullName>
    </recommendedName>
</protein>
<name>A0A563EVG9_9PSEU</name>
<dbReference type="OrthoDB" id="3782574at2"/>
<feature type="transmembrane region" description="Helical" evidence="8">
    <location>
        <begin position="101"/>
        <end position="119"/>
    </location>
</feature>
<evidence type="ECO:0000313" key="9">
    <source>
        <dbReference type="EMBL" id="TWP51572.1"/>
    </source>
</evidence>
<reference evidence="9 10" key="1">
    <citation type="submission" date="2019-07" db="EMBL/GenBank/DDBJ databases">
        <title>Lentzea xizangensis sp. nov., isolated from Qinghai-Tibetan Plateau Soils.</title>
        <authorList>
            <person name="Huang J."/>
        </authorList>
    </citation>
    <scope>NUCLEOTIDE SEQUENCE [LARGE SCALE GENOMIC DNA]</scope>
    <source>
        <strain evidence="9 10">FXJ1.1311</strain>
    </source>
</reference>
<proteinExistence type="inferred from homology"/>
<gene>
    <name evidence="9" type="ORF">FKR81_15380</name>
</gene>
<evidence type="ECO:0000256" key="4">
    <source>
        <dbReference type="ARBA" id="ARBA00022475"/>
    </source>
</evidence>
<dbReference type="Pfam" id="PF01925">
    <property type="entry name" value="TauE"/>
    <property type="match status" value="1"/>
</dbReference>
<dbReference type="InterPro" id="IPR002781">
    <property type="entry name" value="TM_pro_TauE-like"/>
</dbReference>
<evidence type="ECO:0000256" key="7">
    <source>
        <dbReference type="ARBA" id="ARBA00023136"/>
    </source>
</evidence>
<dbReference type="GO" id="GO:0005886">
    <property type="term" value="C:plasma membrane"/>
    <property type="evidence" value="ECO:0007669"/>
    <property type="project" value="UniProtKB-SubCell"/>
</dbReference>
<evidence type="ECO:0000256" key="5">
    <source>
        <dbReference type="ARBA" id="ARBA00022692"/>
    </source>
</evidence>
<keyword evidence="10" id="KW-1185">Reference proteome</keyword>
<dbReference type="InterPro" id="IPR052017">
    <property type="entry name" value="TSUP"/>
</dbReference>
<comment type="similarity">
    <text evidence="2 8">Belongs to the 4-toluene sulfonate uptake permease (TSUP) (TC 2.A.102) family.</text>
</comment>
<evidence type="ECO:0000256" key="8">
    <source>
        <dbReference type="RuleBase" id="RU363041"/>
    </source>
</evidence>
<accession>A0A563EVG9</accession>
<sequence>MELTLLEAVIVVLAGVFAGGINTVVGSGTLVTFPVLLAVGYPPVVANVSNSLGLVPGSLSGAWGYREELKGQQSRIARLLPASILGGIVGAILLVTLPEKAFTGIVPVLIVIALVLVVLQPWLNRKLAERTNEEHGGIALWIGVFLAGVYGGYFGAAQGVLVMGLMGVLMNEHLQRMNALKNLLTAFVNLVAGILFIFIAHVSWVAVALLAVGSVVGGQIGAKIGRKLPPVALRAVIVVVGVAAIVQLLTK</sequence>
<keyword evidence="6 8" id="KW-1133">Transmembrane helix</keyword>
<dbReference type="PANTHER" id="PTHR30269">
    <property type="entry name" value="TRANSMEMBRANE PROTEIN YFCA"/>
    <property type="match status" value="1"/>
</dbReference>
<feature type="transmembrane region" description="Helical" evidence="8">
    <location>
        <begin position="76"/>
        <end position="95"/>
    </location>
</feature>
<dbReference type="PANTHER" id="PTHR30269:SF0">
    <property type="entry name" value="MEMBRANE TRANSPORTER PROTEIN YFCA-RELATED"/>
    <property type="match status" value="1"/>
</dbReference>
<keyword evidence="5 8" id="KW-0812">Transmembrane</keyword>
<comment type="subcellular location">
    <subcellularLocation>
        <location evidence="1 8">Cell membrane</location>
        <topology evidence="1 8">Multi-pass membrane protein</topology>
    </subcellularLocation>
</comment>
<evidence type="ECO:0000256" key="1">
    <source>
        <dbReference type="ARBA" id="ARBA00004651"/>
    </source>
</evidence>
<feature type="transmembrane region" description="Helical" evidence="8">
    <location>
        <begin position="186"/>
        <end position="210"/>
    </location>
</feature>
<dbReference type="EMBL" id="VOBR01000008">
    <property type="protein sequence ID" value="TWP51572.1"/>
    <property type="molecule type" value="Genomic_DNA"/>
</dbReference>
<keyword evidence="7 8" id="KW-0472">Membrane</keyword>
<dbReference type="AlphaFoldDB" id="A0A563EVG9"/>
<feature type="transmembrane region" description="Helical" evidence="8">
    <location>
        <begin position="34"/>
        <end position="55"/>
    </location>
</feature>